<feature type="region of interest" description="Disordered" evidence="2">
    <location>
        <begin position="266"/>
        <end position="322"/>
    </location>
</feature>
<organism evidence="3 4">
    <name type="scientific">Tilletia indica</name>
    <dbReference type="NCBI Taxonomy" id="43049"/>
    <lineage>
        <taxon>Eukaryota</taxon>
        <taxon>Fungi</taxon>
        <taxon>Dikarya</taxon>
        <taxon>Basidiomycota</taxon>
        <taxon>Ustilaginomycotina</taxon>
        <taxon>Exobasidiomycetes</taxon>
        <taxon>Tilletiales</taxon>
        <taxon>Tilletiaceae</taxon>
        <taxon>Tilletia</taxon>
    </lineage>
</organism>
<dbReference type="AlphaFoldDB" id="A0A177TGY2"/>
<dbReference type="EMBL" id="LWDF02000232">
    <property type="protein sequence ID" value="KAE8251758.1"/>
    <property type="molecule type" value="Genomic_DNA"/>
</dbReference>
<feature type="compositionally biased region" description="Acidic residues" evidence="2">
    <location>
        <begin position="308"/>
        <end position="322"/>
    </location>
</feature>
<dbReference type="InterPro" id="IPR011990">
    <property type="entry name" value="TPR-like_helical_dom_sf"/>
</dbReference>
<name>A0A177TGY2_9BASI</name>
<reference evidence="3" key="1">
    <citation type="submission" date="2016-04" db="EMBL/GenBank/DDBJ databases">
        <authorList>
            <person name="Nguyen H.D."/>
            <person name="Samba Siva P."/>
            <person name="Cullis J."/>
            <person name="Levesque C.A."/>
            <person name="Hambleton S."/>
        </authorList>
    </citation>
    <scope>NUCLEOTIDE SEQUENCE</scope>
    <source>
        <strain evidence="3">DAOMC 236416</strain>
    </source>
</reference>
<dbReference type="SUPFAM" id="SSF48452">
    <property type="entry name" value="TPR-like"/>
    <property type="match status" value="1"/>
</dbReference>
<keyword evidence="4" id="KW-1185">Reference proteome</keyword>
<sequence length="1013" mass="114856">MASTLGPEELSSPSGVNGQEMAAVGNDGSDACSITSDYEAPTRVVRCSPPSYIFRTTPASEPLRPFVEDIVQVCRVNPVVESGVFAVMMLGACALEYKFLKHDALAYCTRVLKFYKQLDISPSRPGTVLNMSLNNILALIKEHKTRLIEQVMRYRKARSLSRSYTKTSMRLVLISALKAIKVAVHDAQKALGLVSKSRRIAFSQLYDPKVLPLFHPSLRKLYETRLRKVEEVYFEKSEKLRRTFPDTQAYNRLYSFLRNMHLHQEDPHDHAEPERGSRTNHSNVAPGAENHADEVGNVDGSESIEHNGEEEDWPPDEDEEDQLTPDTYSLFIWQELDPQRMAFTTFEELSSWRDLGDLRTGGAVRHLDWGRNTLAERNTHQLLAFLLIETSKMECFEQAATMGDLLVIVYRHRLKGNPTAGGMMDLAMALGALGATLTRTESRQLEGIRAIEEAMRLIASFKDLLKNWYPLVMSFFKTAYCHALLVYSYKLNSVSSDLPLSHSRRALRSAQAAVDDMRTYIETNPPNRTGGEHAVLARALFSCAFSGRALLEEMEAQQSHHHRCDLGNSPKRAYSRFRQEPRMGTFAWENWCDEELRTSEREYVHSKLADYSLGNVEDFATLAEEAVGLYEDLVKTNREQYEPLLAETLFLHARLLDLLPDKAIPVCEEAIETYERISSTFVGHFQDQLAELYLDLARHLRQENDMVKLPSALDEALIHQEALEYRFSIWRGYDTVASLNSARALVHAHLEEYDEALAVALTAEQKMNSEVARHNWMKSHLLEPKAVKGFALWMLGQPEQALAEFTSAMELIYKRAEESKGGLRRRHYRASEDPRYMLISGWIGGVRAALGDLQGARQDGESAVQEMRRRIKALEGNAAEVDGAELEDGEVDDEDRYRLVHDSLEPIDRILPHILLILAATLARLGELKDAMDHVDEVLERSKMYRCRDESTVKTALLLKLRLLQHSSPDDIMLIQQIQTEGEAIPMQGFLVQLRCSEADLPLSAKCSDNYCP</sequence>
<accession>A0A177TGY2</accession>
<evidence type="ECO:0008006" key="5">
    <source>
        <dbReference type="Google" id="ProtNLM"/>
    </source>
</evidence>
<evidence type="ECO:0000313" key="3">
    <source>
        <dbReference type="EMBL" id="KAE8251758.1"/>
    </source>
</evidence>
<feature type="region of interest" description="Disordered" evidence="2">
    <location>
        <begin position="1"/>
        <end position="20"/>
    </location>
</feature>
<dbReference type="Gene3D" id="1.25.40.10">
    <property type="entry name" value="Tetratricopeptide repeat domain"/>
    <property type="match status" value="2"/>
</dbReference>
<evidence type="ECO:0000256" key="2">
    <source>
        <dbReference type="SAM" id="MobiDB-lite"/>
    </source>
</evidence>
<gene>
    <name evidence="3" type="ORF">A4X13_0g3852</name>
</gene>
<protein>
    <recommendedName>
        <fullName evidence="5">Anaphase-promoting complex subunit 5</fullName>
    </recommendedName>
</protein>
<comment type="caution">
    <text evidence="3">The sequence shown here is derived from an EMBL/GenBank/DDBJ whole genome shotgun (WGS) entry which is preliminary data.</text>
</comment>
<reference evidence="3" key="2">
    <citation type="journal article" date="2019" name="IMA Fungus">
        <title>Genome sequencing and comparison of five Tilletia species to identify candidate genes for the detection of regulated species infecting wheat.</title>
        <authorList>
            <person name="Nguyen H.D.T."/>
            <person name="Sultana T."/>
            <person name="Kesanakurti P."/>
            <person name="Hambleton S."/>
        </authorList>
    </citation>
    <scope>NUCLEOTIDE SEQUENCE</scope>
    <source>
        <strain evidence="3">DAOMC 236416</strain>
    </source>
</reference>
<dbReference type="Proteomes" id="UP000077521">
    <property type="component" value="Unassembled WGS sequence"/>
</dbReference>
<evidence type="ECO:0000313" key="4">
    <source>
        <dbReference type="Proteomes" id="UP000077521"/>
    </source>
</evidence>
<feature type="compositionally biased region" description="Basic and acidic residues" evidence="2">
    <location>
        <begin position="266"/>
        <end position="277"/>
    </location>
</feature>
<feature type="coiled-coil region" evidence="1">
    <location>
        <begin position="857"/>
        <end position="884"/>
    </location>
</feature>
<evidence type="ECO:0000256" key="1">
    <source>
        <dbReference type="SAM" id="Coils"/>
    </source>
</evidence>
<keyword evidence="1" id="KW-0175">Coiled coil</keyword>
<proteinExistence type="predicted"/>